<keyword evidence="8" id="KW-1185">Reference proteome</keyword>
<dbReference type="EMBL" id="JACMRX010000003">
    <property type="protein sequence ID" value="KAF7992267.1"/>
    <property type="molecule type" value="Genomic_DNA"/>
</dbReference>
<dbReference type="AlphaFoldDB" id="A0A835CQH5"/>
<feature type="compositionally biased region" description="Basic residues" evidence="6">
    <location>
        <begin position="324"/>
        <end position="337"/>
    </location>
</feature>
<protein>
    <recommendedName>
        <fullName evidence="2 5">Ribosome biogenesis protein NOP53</fullName>
    </recommendedName>
</protein>
<feature type="region of interest" description="Disordered" evidence="6">
    <location>
        <begin position="280"/>
        <end position="337"/>
    </location>
</feature>
<keyword evidence="3 5" id="KW-0690">Ribosome biogenesis</keyword>
<dbReference type="Pfam" id="PF07767">
    <property type="entry name" value="Nop53"/>
    <property type="match status" value="1"/>
</dbReference>
<evidence type="ECO:0000256" key="4">
    <source>
        <dbReference type="ARBA" id="ARBA00023242"/>
    </source>
</evidence>
<dbReference type="PANTHER" id="PTHR14211">
    <property type="entry name" value="GLIOMA SUPPRESSOR CANDIDATE REGION GENE 2"/>
    <property type="match status" value="1"/>
</dbReference>
<comment type="caution">
    <text evidence="7">The sequence shown here is derived from an EMBL/GenBank/DDBJ whole genome shotgun (WGS) entry which is preliminary data.</text>
</comment>
<dbReference type="OrthoDB" id="5072at2759"/>
<dbReference type="InterPro" id="IPR011687">
    <property type="entry name" value="Nop53/GLTSCR2"/>
</dbReference>
<dbReference type="GO" id="GO:0008097">
    <property type="term" value="F:5S rRNA binding"/>
    <property type="evidence" value="ECO:0007669"/>
    <property type="project" value="TreeGrafter"/>
</dbReference>
<comment type="similarity">
    <text evidence="1 5">Belongs to the NOP53 family.</text>
</comment>
<evidence type="ECO:0000256" key="1">
    <source>
        <dbReference type="ARBA" id="ARBA00008838"/>
    </source>
</evidence>
<gene>
    <name evidence="7" type="ORF">HCN44_001592</name>
</gene>
<dbReference type="Proteomes" id="UP000639338">
    <property type="component" value="Unassembled WGS sequence"/>
</dbReference>
<feature type="region of interest" description="Disordered" evidence="6">
    <location>
        <begin position="461"/>
        <end position="480"/>
    </location>
</feature>
<accession>A0A835CQH5</accession>
<dbReference type="GO" id="GO:0006364">
    <property type="term" value="P:rRNA processing"/>
    <property type="evidence" value="ECO:0007669"/>
    <property type="project" value="TreeGrafter"/>
</dbReference>
<dbReference type="GO" id="GO:0000027">
    <property type="term" value="P:ribosomal large subunit assembly"/>
    <property type="evidence" value="ECO:0007669"/>
    <property type="project" value="UniProtKB-UniRule"/>
</dbReference>
<keyword evidence="4 5" id="KW-0539">Nucleus</keyword>
<evidence type="ECO:0000256" key="6">
    <source>
        <dbReference type="SAM" id="MobiDB-lite"/>
    </source>
</evidence>
<proteinExistence type="inferred from homology"/>
<dbReference type="GO" id="GO:0005654">
    <property type="term" value="C:nucleoplasm"/>
    <property type="evidence" value="ECO:0007669"/>
    <property type="project" value="UniProtKB-SubCell"/>
</dbReference>
<dbReference type="PIRSF" id="PIRSF017302">
    <property type="entry name" value="Gltscr2"/>
    <property type="match status" value="1"/>
</dbReference>
<sequence>MAIKISKNTKIALRKKDAKVVRKLIKKKISSKKTKKGWRNVHIDGLDEHLENQRFEERTGDFSKKQDEELFIVDSKADDKLIEVYENKAAQRLALRNSQLKHCDILTSCYTAVPDPVGKRNRVKTPEERKNPITRNNEITRKANGQLTKKEKDALKNRGLAQLKKDKRYKRGDFSTDVWADEEKNNKTIIHGKEIDCEWFTSDTLRHTKPPKKSIRVKTPSIHKIAAVEAPHPGTSYNPSWDDHQQLLHTIAAQEKQLIKEEKHLNRVTDKMFKKVTEDAKESNWLSESSQGLPASKGGVKSETEDEEEDSHPGEVRSINPPAKLKKKTKQQRRKQREQKLLALKLKNAKIEKKKIGDMYKLRKMKSQIETKEVVDEKTREIRLAKEEKKALTEPKVLGKTKFEAPDLDFVMGQDLSGNLRNADPTGNLLRDRYKSLQKRSIVAPSTRSFKLNKAKVKKFIKPDHKISMPDTKSKKQTKK</sequence>
<dbReference type="PANTHER" id="PTHR14211:SF7">
    <property type="entry name" value="RIBOSOME BIOGENESIS PROTEIN NOP53"/>
    <property type="match status" value="1"/>
</dbReference>
<reference evidence="7 8" key="1">
    <citation type="submission" date="2020-08" db="EMBL/GenBank/DDBJ databases">
        <title>Aphidius gifuensis genome sequencing and assembly.</title>
        <authorList>
            <person name="Du Z."/>
        </authorList>
    </citation>
    <scope>NUCLEOTIDE SEQUENCE [LARGE SCALE GENOMIC DNA]</scope>
    <source>
        <strain evidence="7">YNYX2018</strain>
        <tissue evidence="7">Adults</tissue>
    </source>
</reference>
<feature type="compositionally biased region" description="Basic and acidic residues" evidence="6">
    <location>
        <begin position="461"/>
        <end position="474"/>
    </location>
</feature>
<evidence type="ECO:0000313" key="7">
    <source>
        <dbReference type="EMBL" id="KAF7992267.1"/>
    </source>
</evidence>
<comment type="function">
    <text evidence="5">May play a role in ribosome biogenesis.</text>
</comment>
<organism evidence="7 8">
    <name type="scientific">Aphidius gifuensis</name>
    <name type="common">Parasitoid wasp</name>
    <dbReference type="NCBI Taxonomy" id="684658"/>
    <lineage>
        <taxon>Eukaryota</taxon>
        <taxon>Metazoa</taxon>
        <taxon>Ecdysozoa</taxon>
        <taxon>Arthropoda</taxon>
        <taxon>Hexapoda</taxon>
        <taxon>Insecta</taxon>
        <taxon>Pterygota</taxon>
        <taxon>Neoptera</taxon>
        <taxon>Endopterygota</taxon>
        <taxon>Hymenoptera</taxon>
        <taxon>Apocrita</taxon>
        <taxon>Ichneumonoidea</taxon>
        <taxon>Braconidae</taxon>
        <taxon>Aphidiinae</taxon>
        <taxon>Aphidius</taxon>
    </lineage>
</organism>
<feature type="compositionally biased region" description="Polar residues" evidence="6">
    <location>
        <begin position="284"/>
        <end position="293"/>
    </location>
</feature>
<evidence type="ECO:0000313" key="8">
    <source>
        <dbReference type="Proteomes" id="UP000639338"/>
    </source>
</evidence>
<evidence type="ECO:0000256" key="2">
    <source>
        <dbReference type="ARBA" id="ARBA00018339"/>
    </source>
</evidence>
<evidence type="ECO:0000256" key="5">
    <source>
        <dbReference type="PIRNR" id="PIRNR017302"/>
    </source>
</evidence>
<evidence type="ECO:0000256" key="3">
    <source>
        <dbReference type="ARBA" id="ARBA00022517"/>
    </source>
</evidence>
<dbReference type="GO" id="GO:0005730">
    <property type="term" value="C:nucleolus"/>
    <property type="evidence" value="ECO:0007669"/>
    <property type="project" value="UniProtKB-SubCell"/>
</dbReference>
<name>A0A835CQH5_APHGI</name>
<comment type="subcellular location">
    <subcellularLocation>
        <location evidence="5">Nucleus</location>
        <location evidence="5">Nucleolus</location>
    </subcellularLocation>
    <subcellularLocation>
        <location evidence="5">Nucleus</location>
        <location evidence="5">Nucleoplasm</location>
    </subcellularLocation>
</comment>